<dbReference type="EMBL" id="JBICBT010000044">
    <property type="protein sequence ID" value="KAL3125213.1"/>
    <property type="molecule type" value="Genomic_DNA"/>
</dbReference>
<feature type="transmembrane region" description="Helical" evidence="1">
    <location>
        <begin position="35"/>
        <end position="56"/>
    </location>
</feature>
<comment type="caution">
    <text evidence="2">The sequence shown here is derived from an EMBL/GenBank/DDBJ whole genome shotgun (WGS) entry which is preliminary data.</text>
</comment>
<keyword evidence="3" id="KW-1185">Reference proteome</keyword>
<keyword evidence="1" id="KW-0472">Membrane</keyword>
<gene>
    <name evidence="2" type="ORF">niasHT_004245</name>
</gene>
<accession>A0ABD2MCF9</accession>
<dbReference type="Gene3D" id="2.160.20.80">
    <property type="entry name" value="E3 ubiquitin-protein ligase SopA"/>
    <property type="match status" value="1"/>
</dbReference>
<dbReference type="AlphaFoldDB" id="A0ABD2MCF9"/>
<proteinExistence type="predicted"/>
<keyword evidence="1" id="KW-0812">Transmembrane</keyword>
<evidence type="ECO:0008006" key="4">
    <source>
        <dbReference type="Google" id="ProtNLM"/>
    </source>
</evidence>
<reference evidence="2 3" key="1">
    <citation type="submission" date="2024-10" db="EMBL/GenBank/DDBJ databases">
        <authorList>
            <person name="Kim D."/>
        </authorList>
    </citation>
    <scope>NUCLEOTIDE SEQUENCE [LARGE SCALE GENOMIC DNA]</scope>
    <source>
        <strain evidence="2">BH-2024</strain>
    </source>
</reference>
<dbReference type="Proteomes" id="UP001620626">
    <property type="component" value="Unassembled WGS sequence"/>
</dbReference>
<keyword evidence="1" id="KW-1133">Transmembrane helix</keyword>
<sequence>MINSATSLSSNFNSVHPSPAKLIQMFNESSHQPTLHFFVFPIFFSFCVVLCTIWRFRGATFEDLTFEDPTFEDPTFEDPTFEDLTFEDPTFEDPTFEDPTFEDFPDI</sequence>
<protein>
    <recommendedName>
        <fullName evidence="4">Transmembrane protein</fullName>
    </recommendedName>
</protein>
<evidence type="ECO:0000313" key="2">
    <source>
        <dbReference type="EMBL" id="KAL3125213.1"/>
    </source>
</evidence>
<evidence type="ECO:0000313" key="3">
    <source>
        <dbReference type="Proteomes" id="UP001620626"/>
    </source>
</evidence>
<evidence type="ECO:0000256" key="1">
    <source>
        <dbReference type="SAM" id="Phobius"/>
    </source>
</evidence>
<organism evidence="2 3">
    <name type="scientific">Heterodera trifolii</name>
    <dbReference type="NCBI Taxonomy" id="157864"/>
    <lineage>
        <taxon>Eukaryota</taxon>
        <taxon>Metazoa</taxon>
        <taxon>Ecdysozoa</taxon>
        <taxon>Nematoda</taxon>
        <taxon>Chromadorea</taxon>
        <taxon>Rhabditida</taxon>
        <taxon>Tylenchina</taxon>
        <taxon>Tylenchomorpha</taxon>
        <taxon>Tylenchoidea</taxon>
        <taxon>Heteroderidae</taxon>
        <taxon>Heteroderinae</taxon>
        <taxon>Heterodera</taxon>
    </lineage>
</organism>
<name>A0ABD2MCF9_9BILA</name>